<dbReference type="EMBL" id="JACHVS010000002">
    <property type="protein sequence ID" value="MBB2996852.1"/>
    <property type="molecule type" value="Genomic_DNA"/>
</dbReference>
<organism evidence="1 2">
    <name type="scientific">Paeniglutamicibacter cryotolerans</name>
    <dbReference type="NCBI Taxonomy" id="670079"/>
    <lineage>
        <taxon>Bacteria</taxon>
        <taxon>Bacillati</taxon>
        <taxon>Actinomycetota</taxon>
        <taxon>Actinomycetes</taxon>
        <taxon>Micrococcales</taxon>
        <taxon>Micrococcaceae</taxon>
        <taxon>Paeniglutamicibacter</taxon>
    </lineage>
</organism>
<gene>
    <name evidence="1" type="ORF">E9229_003099</name>
</gene>
<proteinExistence type="predicted"/>
<evidence type="ECO:0000313" key="2">
    <source>
        <dbReference type="Proteomes" id="UP000523000"/>
    </source>
</evidence>
<sequence length="111" mass="12321">MLLRQAHPQYGRTQATLEVLGVAAQTMDAFIEEFRSGLREHSIFRGHVISFTASDDSDSAAGITFHRRRPVSAHDVVLPDGTLDRIEAQVLEVGRYSAQLLEHGAHLKRGE</sequence>
<dbReference type="Proteomes" id="UP000523000">
    <property type="component" value="Unassembled WGS sequence"/>
</dbReference>
<name>A0A839QUA4_9MICC</name>
<accession>A0A839QUA4</accession>
<dbReference type="AlphaFoldDB" id="A0A839QUA4"/>
<keyword evidence="2" id="KW-1185">Reference proteome</keyword>
<evidence type="ECO:0000313" key="1">
    <source>
        <dbReference type="EMBL" id="MBB2996852.1"/>
    </source>
</evidence>
<dbReference type="RefSeq" id="WP_183512421.1">
    <property type="nucleotide sequence ID" value="NZ_JACHVS010000002.1"/>
</dbReference>
<protein>
    <submittedName>
        <fullName evidence="1">Uncharacterized protein</fullName>
    </submittedName>
</protein>
<comment type="caution">
    <text evidence="1">The sequence shown here is derived from an EMBL/GenBank/DDBJ whole genome shotgun (WGS) entry which is preliminary data.</text>
</comment>
<reference evidence="1 2" key="1">
    <citation type="submission" date="2020-08" db="EMBL/GenBank/DDBJ databases">
        <title>Sequencing the genomes of 1000 actinobacteria strains.</title>
        <authorList>
            <person name="Klenk H.-P."/>
        </authorList>
    </citation>
    <scope>NUCLEOTIDE SEQUENCE [LARGE SCALE GENOMIC DNA]</scope>
    <source>
        <strain evidence="1 2">DSM 22826</strain>
    </source>
</reference>